<dbReference type="InterPro" id="IPR050833">
    <property type="entry name" value="Poly_Biosynth_Transport"/>
</dbReference>
<feature type="transmembrane region" description="Helical" evidence="6">
    <location>
        <begin position="266"/>
        <end position="293"/>
    </location>
</feature>
<feature type="transmembrane region" description="Helical" evidence="6">
    <location>
        <begin position="6"/>
        <end position="25"/>
    </location>
</feature>
<comment type="caution">
    <text evidence="7">The sequence shown here is derived from an EMBL/GenBank/DDBJ whole genome shotgun (WGS) entry which is preliminary data.</text>
</comment>
<evidence type="ECO:0000256" key="4">
    <source>
        <dbReference type="ARBA" id="ARBA00022989"/>
    </source>
</evidence>
<keyword evidence="3 6" id="KW-0812">Transmembrane</keyword>
<evidence type="ECO:0000256" key="3">
    <source>
        <dbReference type="ARBA" id="ARBA00022692"/>
    </source>
</evidence>
<dbReference type="InterPro" id="IPR024923">
    <property type="entry name" value="PG_synth_SpoVB"/>
</dbReference>
<dbReference type="Pfam" id="PF01943">
    <property type="entry name" value="Polysacc_synt"/>
    <property type="match status" value="1"/>
</dbReference>
<feature type="transmembrane region" description="Helical" evidence="6">
    <location>
        <begin position="314"/>
        <end position="337"/>
    </location>
</feature>
<comment type="subcellular location">
    <subcellularLocation>
        <location evidence="1">Cell membrane</location>
        <topology evidence="1">Multi-pass membrane protein</topology>
    </subcellularLocation>
</comment>
<gene>
    <name evidence="7" type="ORF">H9712_02025</name>
</gene>
<dbReference type="GO" id="GO:0005886">
    <property type="term" value="C:plasma membrane"/>
    <property type="evidence" value="ECO:0007669"/>
    <property type="project" value="UniProtKB-SubCell"/>
</dbReference>
<proteinExistence type="predicted"/>
<evidence type="ECO:0000256" key="1">
    <source>
        <dbReference type="ARBA" id="ARBA00004651"/>
    </source>
</evidence>
<name>A0A9D2MJU6_9FIRM</name>
<evidence type="ECO:0000313" key="8">
    <source>
        <dbReference type="Proteomes" id="UP000823921"/>
    </source>
</evidence>
<dbReference type="PIRSF" id="PIRSF038958">
    <property type="entry name" value="PG_synth_SpoVB"/>
    <property type="match status" value="1"/>
</dbReference>
<dbReference type="PANTHER" id="PTHR30250">
    <property type="entry name" value="PST FAMILY PREDICTED COLANIC ACID TRANSPORTER"/>
    <property type="match status" value="1"/>
</dbReference>
<evidence type="ECO:0000256" key="5">
    <source>
        <dbReference type="ARBA" id="ARBA00023136"/>
    </source>
</evidence>
<feature type="transmembrane region" description="Helical" evidence="6">
    <location>
        <begin position="470"/>
        <end position="488"/>
    </location>
</feature>
<dbReference type="InterPro" id="IPR002797">
    <property type="entry name" value="Polysacc_synth"/>
</dbReference>
<feature type="transmembrane region" description="Helical" evidence="6">
    <location>
        <begin position="406"/>
        <end position="425"/>
    </location>
</feature>
<feature type="transmembrane region" description="Helical" evidence="6">
    <location>
        <begin position="349"/>
        <end position="370"/>
    </location>
</feature>
<reference evidence="7" key="1">
    <citation type="journal article" date="2021" name="PeerJ">
        <title>Extensive microbial diversity within the chicken gut microbiome revealed by metagenomics and culture.</title>
        <authorList>
            <person name="Gilroy R."/>
            <person name="Ravi A."/>
            <person name="Getino M."/>
            <person name="Pursley I."/>
            <person name="Horton D.L."/>
            <person name="Alikhan N.F."/>
            <person name="Baker D."/>
            <person name="Gharbi K."/>
            <person name="Hall N."/>
            <person name="Watson M."/>
            <person name="Adriaenssens E.M."/>
            <person name="Foster-Nyarko E."/>
            <person name="Jarju S."/>
            <person name="Secka A."/>
            <person name="Antonio M."/>
            <person name="Oren A."/>
            <person name="Chaudhuri R.R."/>
            <person name="La Ragione R."/>
            <person name="Hildebrand F."/>
            <person name="Pallen M.J."/>
        </authorList>
    </citation>
    <scope>NUCLEOTIDE SEQUENCE</scope>
    <source>
        <strain evidence="7">CHK192-8294</strain>
    </source>
</reference>
<keyword evidence="5 6" id="KW-0472">Membrane</keyword>
<evidence type="ECO:0000256" key="6">
    <source>
        <dbReference type="SAM" id="Phobius"/>
    </source>
</evidence>
<dbReference type="PANTHER" id="PTHR30250:SF21">
    <property type="entry name" value="LIPID II FLIPPASE MURJ"/>
    <property type="match status" value="1"/>
</dbReference>
<evidence type="ECO:0000256" key="2">
    <source>
        <dbReference type="ARBA" id="ARBA00022475"/>
    </source>
</evidence>
<organism evidence="7 8">
    <name type="scientific">Candidatus Flavonifractor intestinigallinarum</name>
    <dbReference type="NCBI Taxonomy" id="2838586"/>
    <lineage>
        <taxon>Bacteria</taxon>
        <taxon>Bacillati</taxon>
        <taxon>Bacillota</taxon>
        <taxon>Clostridia</taxon>
        <taxon>Eubacteriales</taxon>
        <taxon>Oscillospiraceae</taxon>
        <taxon>Flavonifractor</taxon>
    </lineage>
</organism>
<keyword evidence="4 6" id="KW-1133">Transmembrane helix</keyword>
<feature type="transmembrane region" description="Helical" evidence="6">
    <location>
        <begin position="179"/>
        <end position="201"/>
    </location>
</feature>
<keyword evidence="2" id="KW-1003">Cell membrane</keyword>
<feature type="transmembrane region" description="Helical" evidence="6">
    <location>
        <begin position="437"/>
        <end position="458"/>
    </location>
</feature>
<dbReference type="Proteomes" id="UP000823921">
    <property type="component" value="Unassembled WGS sequence"/>
</dbReference>
<sequence>MLYGTLLLTGTGIAGQFLGFVYRILLSRLIGAEIMGLYQLIMPVYSVLLSLTAVGLTAAVSNLSAGYYARGQWGAAAQVLRRCLLCFLGLFGVLAVITALLYDPISVYLLGDARTQMGLLLLLPCILLTGVENLHKHFFYGTGAIRPPAAVELCEQVIRAAAVLGLLVLFLPQNPERTVALIVTGMIVCELFSSLTLMLLARRRLAGEKLGEPGASRRMNRQILAIALPVGFTSLLGNLMGSANAVLIPQRLVAAGAEVSRAMEEFGVLCGMTMPMLCLPTAFIGALGLVLMPKLAQGAALGNQSLIRRRIDRSMLAASVLMFPAMALLVVLGPTLGALLFREEGVGRYLLPLSVGVLLSCWQAVLGCALNGLGRQKAAARSSILSGGVQLVCTYVLLGLPGVGIGGYPVGVVASSALGALLNWLQVRRTTGLKLRIFDWAVAPGLAALLAGLAGNLLFHVLLDSGVGEWTAVGACAFFGVVLYLAALQAQGVRLSGITGRSWPSGKGPADRKR</sequence>
<accession>A0A9D2MJU6</accession>
<protein>
    <submittedName>
        <fullName evidence="7">Oligosaccharide flippase family protein</fullName>
    </submittedName>
</protein>
<feature type="transmembrane region" description="Helical" evidence="6">
    <location>
        <begin position="382"/>
        <end position="400"/>
    </location>
</feature>
<dbReference type="EMBL" id="DWXO01000021">
    <property type="protein sequence ID" value="HJB79740.1"/>
    <property type="molecule type" value="Genomic_DNA"/>
</dbReference>
<feature type="transmembrane region" description="Helical" evidence="6">
    <location>
        <begin position="79"/>
        <end position="102"/>
    </location>
</feature>
<reference evidence="7" key="2">
    <citation type="submission" date="2021-04" db="EMBL/GenBank/DDBJ databases">
        <authorList>
            <person name="Gilroy R."/>
        </authorList>
    </citation>
    <scope>NUCLEOTIDE SEQUENCE</scope>
    <source>
        <strain evidence="7">CHK192-8294</strain>
    </source>
</reference>
<feature type="transmembrane region" description="Helical" evidence="6">
    <location>
        <begin position="222"/>
        <end position="246"/>
    </location>
</feature>
<feature type="transmembrane region" description="Helical" evidence="6">
    <location>
        <begin position="37"/>
        <end position="59"/>
    </location>
</feature>
<dbReference type="AlphaFoldDB" id="A0A9D2MJU6"/>
<evidence type="ECO:0000313" key="7">
    <source>
        <dbReference type="EMBL" id="HJB79740.1"/>
    </source>
</evidence>